<evidence type="ECO:0000256" key="2">
    <source>
        <dbReference type="SAM" id="SignalP"/>
    </source>
</evidence>
<keyword evidence="5" id="KW-1185">Reference proteome</keyword>
<dbReference type="AlphaFoldDB" id="A0A5Q2N967"/>
<evidence type="ECO:0000313" key="4">
    <source>
        <dbReference type="EMBL" id="QGG49045.1"/>
    </source>
</evidence>
<dbReference type="OrthoDB" id="1976337at2"/>
<name>A0A5Q2N967_9FIRM</name>
<sequence>MTRKKLFLGALFLVLSMIFFVGCTGNSTDNGSNQSQEPVQEQLSEEAIQVVLYFADQEAEYLNRVEREIEEQEDLIRALFEELKKPGEYGAVLPTDAELIDYTIEGKILSLNFNEGFANLGGSASEFLAINAIVNTFTELPDYDAVSFYVENEMLETGHNAYDQPVTRNENAIQFQ</sequence>
<feature type="domain" description="GerMN" evidence="3">
    <location>
        <begin position="76"/>
        <end position="159"/>
    </location>
</feature>
<feature type="chain" id="PRO_5038690606" evidence="2">
    <location>
        <begin position="22"/>
        <end position="176"/>
    </location>
</feature>
<dbReference type="InterPro" id="IPR019606">
    <property type="entry name" value="GerMN"/>
</dbReference>
<dbReference type="PROSITE" id="PS51257">
    <property type="entry name" value="PROKAR_LIPOPROTEIN"/>
    <property type="match status" value="1"/>
</dbReference>
<dbReference type="RefSeq" id="WP_153726095.1">
    <property type="nucleotide sequence ID" value="NZ_CP045875.1"/>
</dbReference>
<accession>A0A5Q2N967</accession>
<keyword evidence="1" id="KW-0175">Coiled coil</keyword>
<dbReference type="EMBL" id="CP045875">
    <property type="protein sequence ID" value="QGG49045.1"/>
    <property type="molecule type" value="Genomic_DNA"/>
</dbReference>
<dbReference type="Proteomes" id="UP000366051">
    <property type="component" value="Chromosome"/>
</dbReference>
<feature type="signal peptide" evidence="2">
    <location>
        <begin position="1"/>
        <end position="21"/>
    </location>
</feature>
<dbReference type="Pfam" id="PF10646">
    <property type="entry name" value="Germane"/>
    <property type="match status" value="1"/>
</dbReference>
<proteinExistence type="predicted"/>
<gene>
    <name evidence="4" type="ORF">FTV88_2956</name>
</gene>
<protein>
    <submittedName>
        <fullName evidence="4">GerMN domain-containing protein</fullName>
    </submittedName>
</protein>
<evidence type="ECO:0000256" key="1">
    <source>
        <dbReference type="SAM" id="Coils"/>
    </source>
</evidence>
<keyword evidence="2" id="KW-0732">Signal</keyword>
<evidence type="ECO:0000313" key="5">
    <source>
        <dbReference type="Proteomes" id="UP000366051"/>
    </source>
</evidence>
<organism evidence="4 5">
    <name type="scientific">Heliorestis convoluta</name>
    <dbReference type="NCBI Taxonomy" id="356322"/>
    <lineage>
        <taxon>Bacteria</taxon>
        <taxon>Bacillati</taxon>
        <taxon>Bacillota</taxon>
        <taxon>Clostridia</taxon>
        <taxon>Eubacteriales</taxon>
        <taxon>Heliobacteriaceae</taxon>
        <taxon>Heliorestis</taxon>
    </lineage>
</organism>
<evidence type="ECO:0000259" key="3">
    <source>
        <dbReference type="SMART" id="SM00909"/>
    </source>
</evidence>
<reference evidence="5" key="1">
    <citation type="submission" date="2019-11" db="EMBL/GenBank/DDBJ databases">
        <title>Genome sequence of Heliorestis convoluta strain HH, an alkaliphilic and minimalistic phototrophic bacterium from a soda lake in Egypt.</title>
        <authorList>
            <person name="Dewey E.D."/>
            <person name="Stokes L.M."/>
            <person name="Burchell B.M."/>
            <person name="Shaffer K.N."/>
            <person name="Huntington A.M."/>
            <person name="Baker J.M."/>
            <person name="Nadendla S."/>
            <person name="Giglio M.G."/>
            <person name="Touchman J.W."/>
            <person name="Blankenship R.E."/>
            <person name="Madigan M.T."/>
            <person name="Sattley W.M."/>
        </authorList>
    </citation>
    <scope>NUCLEOTIDE SEQUENCE [LARGE SCALE GENOMIC DNA]</scope>
    <source>
        <strain evidence="5">HH</strain>
    </source>
</reference>
<dbReference type="SMART" id="SM00909">
    <property type="entry name" value="Germane"/>
    <property type="match status" value="1"/>
</dbReference>
<feature type="coiled-coil region" evidence="1">
    <location>
        <begin position="55"/>
        <end position="82"/>
    </location>
</feature>
<dbReference type="KEGG" id="hcv:FTV88_2956"/>